<accession>A0ABW4L1D3</accession>
<proteinExistence type="predicted"/>
<feature type="transmembrane region" description="Helical" evidence="1">
    <location>
        <begin position="72"/>
        <end position="92"/>
    </location>
</feature>
<gene>
    <name evidence="2" type="ORF">ACFSE6_02235</name>
</gene>
<dbReference type="EMBL" id="JBHUEE010000001">
    <property type="protein sequence ID" value="MFD1716638.1"/>
    <property type="molecule type" value="Genomic_DNA"/>
</dbReference>
<comment type="caution">
    <text evidence="2">The sequence shown here is derived from an EMBL/GenBank/DDBJ whole genome shotgun (WGS) entry which is preliminary data.</text>
</comment>
<organism evidence="2 3">
    <name type="scientific">Georgenia deserti</name>
    <dbReference type="NCBI Taxonomy" id="2093781"/>
    <lineage>
        <taxon>Bacteria</taxon>
        <taxon>Bacillati</taxon>
        <taxon>Actinomycetota</taxon>
        <taxon>Actinomycetes</taxon>
        <taxon>Micrococcales</taxon>
        <taxon>Bogoriellaceae</taxon>
        <taxon>Georgenia</taxon>
    </lineage>
</organism>
<feature type="transmembrane region" description="Helical" evidence="1">
    <location>
        <begin position="209"/>
        <end position="232"/>
    </location>
</feature>
<feature type="transmembrane region" description="Helical" evidence="1">
    <location>
        <begin position="20"/>
        <end position="38"/>
    </location>
</feature>
<feature type="transmembrane region" description="Helical" evidence="1">
    <location>
        <begin position="177"/>
        <end position="203"/>
    </location>
</feature>
<dbReference type="RefSeq" id="WP_388002067.1">
    <property type="nucleotide sequence ID" value="NZ_JBHUEE010000001.1"/>
</dbReference>
<feature type="transmembrane region" description="Helical" evidence="1">
    <location>
        <begin position="132"/>
        <end position="157"/>
    </location>
</feature>
<evidence type="ECO:0000313" key="3">
    <source>
        <dbReference type="Proteomes" id="UP001597277"/>
    </source>
</evidence>
<name>A0ABW4L1D3_9MICO</name>
<sequence length="272" mass="28207">MTPDRAEAPTAQPTRPTRAILLPFALVAAAATMVHIQLHEYSHAAVALAQVGEAEVRGAVVFSPDKPDAQEAVEAITGPVFSVVSGVVALALARGLHGGYLRAFLTWFGLVGIQNLWGYLMIAMIAPLGDTAVAFGIWGVPTAVQVALGLVGVAGMLGNSYLLAREITRSLSAPSEVLAASVLTWLLATGILAVVYTAAAFGAGADPEYLVITVVGPATALVFAPMAIFFWTRTPHRRMPWDVGSVRTAAILLALAVALVLVHALAGVRLGG</sequence>
<dbReference type="Proteomes" id="UP001597277">
    <property type="component" value="Unassembled WGS sequence"/>
</dbReference>
<evidence type="ECO:0008006" key="4">
    <source>
        <dbReference type="Google" id="ProtNLM"/>
    </source>
</evidence>
<evidence type="ECO:0000256" key="1">
    <source>
        <dbReference type="SAM" id="Phobius"/>
    </source>
</evidence>
<evidence type="ECO:0000313" key="2">
    <source>
        <dbReference type="EMBL" id="MFD1716638.1"/>
    </source>
</evidence>
<keyword evidence="1" id="KW-0812">Transmembrane</keyword>
<keyword evidence="3" id="KW-1185">Reference proteome</keyword>
<reference evidence="3" key="1">
    <citation type="journal article" date="2019" name="Int. J. Syst. Evol. Microbiol.">
        <title>The Global Catalogue of Microorganisms (GCM) 10K type strain sequencing project: providing services to taxonomists for standard genome sequencing and annotation.</title>
        <authorList>
            <consortium name="The Broad Institute Genomics Platform"/>
            <consortium name="The Broad Institute Genome Sequencing Center for Infectious Disease"/>
            <person name="Wu L."/>
            <person name="Ma J."/>
        </authorList>
    </citation>
    <scope>NUCLEOTIDE SEQUENCE [LARGE SCALE GENOMIC DNA]</scope>
    <source>
        <strain evidence="3">JCM 17130</strain>
    </source>
</reference>
<feature type="transmembrane region" description="Helical" evidence="1">
    <location>
        <begin position="104"/>
        <end position="126"/>
    </location>
</feature>
<keyword evidence="1" id="KW-1133">Transmembrane helix</keyword>
<protein>
    <recommendedName>
        <fullName evidence="4">M50 family peptidase</fullName>
    </recommendedName>
</protein>
<keyword evidence="1" id="KW-0472">Membrane</keyword>
<feature type="transmembrane region" description="Helical" evidence="1">
    <location>
        <begin position="244"/>
        <end position="266"/>
    </location>
</feature>